<dbReference type="OrthoDB" id="2296476at2"/>
<dbReference type="EMBL" id="AZGF01000004">
    <property type="protein sequence ID" value="KRM12962.1"/>
    <property type="molecule type" value="Genomic_DNA"/>
</dbReference>
<evidence type="ECO:0000313" key="1">
    <source>
        <dbReference type="EMBL" id="KRM12962.1"/>
    </source>
</evidence>
<evidence type="ECO:0000313" key="2">
    <source>
        <dbReference type="Proteomes" id="UP000051820"/>
    </source>
</evidence>
<dbReference type="eggNOG" id="ENOG5030GGE">
    <property type="taxonomic scope" value="Bacteria"/>
</dbReference>
<dbReference type="PATRIC" id="fig|1423807.3.peg.1688"/>
<dbReference type="Proteomes" id="UP000051820">
    <property type="component" value="Unassembled WGS sequence"/>
</dbReference>
<protein>
    <submittedName>
        <fullName evidence="1">Uncharacterized protein</fullName>
    </submittedName>
</protein>
<name>A0A0R1W663_9LACO</name>
<gene>
    <name evidence="1" type="ORF">FD16_GL001648</name>
</gene>
<organism evidence="1 2">
    <name type="scientific">Paucilactobacillus suebicus DSM 5007 = KCTC 3549</name>
    <dbReference type="NCBI Taxonomy" id="1423807"/>
    <lineage>
        <taxon>Bacteria</taxon>
        <taxon>Bacillati</taxon>
        <taxon>Bacillota</taxon>
        <taxon>Bacilli</taxon>
        <taxon>Lactobacillales</taxon>
        <taxon>Lactobacillaceae</taxon>
        <taxon>Paucilactobacillus</taxon>
    </lineage>
</organism>
<sequence length="157" mass="17620">MEFNVQTFIDQVTDEQYEKQTVDVSQSDLSKVTVIKKGIVALQSSINDNRLAQYEWQFDVKNVEDPISVRLETGIINLPFENGKTISKILNVTDTLPVNVYLICESPELNRSGLRIDRLASATALADDPDSVTTAAMQWIDEQLTILSDNLANKDEK</sequence>
<dbReference type="STRING" id="1423807.FD16_GL001648"/>
<dbReference type="RefSeq" id="WP_010621463.1">
    <property type="nucleotide sequence ID" value="NZ_AZGF01000004.1"/>
</dbReference>
<reference evidence="1 2" key="1">
    <citation type="journal article" date="2015" name="Genome Announc.">
        <title>Expanding the biotechnology potential of lactobacilli through comparative genomics of 213 strains and associated genera.</title>
        <authorList>
            <person name="Sun Z."/>
            <person name="Harris H.M."/>
            <person name="McCann A."/>
            <person name="Guo C."/>
            <person name="Argimon S."/>
            <person name="Zhang W."/>
            <person name="Yang X."/>
            <person name="Jeffery I.B."/>
            <person name="Cooney J.C."/>
            <person name="Kagawa T.F."/>
            <person name="Liu W."/>
            <person name="Song Y."/>
            <person name="Salvetti E."/>
            <person name="Wrobel A."/>
            <person name="Rasinkangas P."/>
            <person name="Parkhill J."/>
            <person name="Rea M.C."/>
            <person name="O'Sullivan O."/>
            <person name="Ritari J."/>
            <person name="Douillard F.P."/>
            <person name="Paul Ross R."/>
            <person name="Yang R."/>
            <person name="Briner A.E."/>
            <person name="Felis G.E."/>
            <person name="de Vos W.M."/>
            <person name="Barrangou R."/>
            <person name="Klaenhammer T.R."/>
            <person name="Caufield P.W."/>
            <person name="Cui Y."/>
            <person name="Zhang H."/>
            <person name="O'Toole P.W."/>
        </authorList>
    </citation>
    <scope>NUCLEOTIDE SEQUENCE [LARGE SCALE GENOMIC DNA]</scope>
    <source>
        <strain evidence="1 2">DSM 5007</strain>
    </source>
</reference>
<accession>A0A0R1W663</accession>
<proteinExistence type="predicted"/>
<dbReference type="AlphaFoldDB" id="A0A0R1W663"/>
<keyword evidence="2" id="KW-1185">Reference proteome</keyword>
<comment type="caution">
    <text evidence="1">The sequence shown here is derived from an EMBL/GenBank/DDBJ whole genome shotgun (WGS) entry which is preliminary data.</text>
</comment>